<dbReference type="NCBIfam" id="TIGR03086">
    <property type="entry name" value="TIGR03086 family metal-binding protein"/>
    <property type="match status" value="1"/>
</dbReference>
<dbReference type="Proteomes" id="UP000683310">
    <property type="component" value="Chromosome"/>
</dbReference>
<gene>
    <name evidence="2" type="ORF">KHQ06_00180</name>
</gene>
<feature type="domain" description="Mycothiol-dependent maleylpyruvate isomerase metal-binding" evidence="1">
    <location>
        <begin position="14"/>
        <end position="132"/>
    </location>
</feature>
<dbReference type="InterPro" id="IPR034660">
    <property type="entry name" value="DinB/YfiT-like"/>
</dbReference>
<dbReference type="EMBL" id="CP074371">
    <property type="protein sequence ID" value="QVI21660.1"/>
    <property type="molecule type" value="Genomic_DNA"/>
</dbReference>
<dbReference type="InterPro" id="IPR024344">
    <property type="entry name" value="MDMPI_metal-binding"/>
</dbReference>
<proteinExistence type="predicted"/>
<sequence length="202" mass="22210">MGDNSPRDPVVDLLEQAIAQMGDIIAVITPDQAAWPTPCENWSVRRLIDHVIGQILRDFTVSARGEMPAWGAPADAVGDDWAAEFATRAQPLLDQWRTADLDRLVPGMGGEAPLRGRADQQIAEFAMHAWDLTRATGQGRALEPDLAEHALAWSRQVLKPEYRGQGRAFGPEWPIPADAPAYDRLAAWFGRDPGWTPGPDQN</sequence>
<dbReference type="Pfam" id="PF11716">
    <property type="entry name" value="MDMPI_N"/>
    <property type="match status" value="1"/>
</dbReference>
<organism evidence="2 3">
    <name type="scientific">Nocardia tengchongensis</name>
    <dbReference type="NCBI Taxonomy" id="2055889"/>
    <lineage>
        <taxon>Bacteria</taxon>
        <taxon>Bacillati</taxon>
        <taxon>Actinomycetota</taxon>
        <taxon>Actinomycetes</taxon>
        <taxon>Mycobacteriales</taxon>
        <taxon>Nocardiaceae</taxon>
        <taxon>Nocardia</taxon>
    </lineage>
</organism>
<dbReference type="SUPFAM" id="SSF109854">
    <property type="entry name" value="DinB/YfiT-like putative metalloenzymes"/>
    <property type="match status" value="1"/>
</dbReference>
<dbReference type="Gene3D" id="1.20.120.450">
    <property type="entry name" value="dinb family like domain"/>
    <property type="match status" value="1"/>
</dbReference>
<dbReference type="InterPro" id="IPR017520">
    <property type="entry name" value="CHP03086"/>
</dbReference>
<dbReference type="InterPro" id="IPR017517">
    <property type="entry name" value="Maleyloyr_isom"/>
</dbReference>
<protein>
    <submittedName>
        <fullName evidence="2">TIGR03086 family protein</fullName>
    </submittedName>
</protein>
<name>A0ABX8CT06_9NOCA</name>
<evidence type="ECO:0000259" key="1">
    <source>
        <dbReference type="Pfam" id="PF11716"/>
    </source>
</evidence>
<reference evidence="2 3" key="1">
    <citation type="submission" date="2021-04" db="EMBL/GenBank/DDBJ databases">
        <title>Nocardia tengchongensis.</title>
        <authorList>
            <person name="Zhuang k."/>
            <person name="Ran Y."/>
            <person name="Li W."/>
        </authorList>
    </citation>
    <scope>NUCLEOTIDE SEQUENCE [LARGE SCALE GENOMIC DNA]</scope>
    <source>
        <strain evidence="2 3">CFH S0057</strain>
    </source>
</reference>
<accession>A0ABX8CT06</accession>
<keyword evidence="3" id="KW-1185">Reference proteome</keyword>
<dbReference type="NCBIfam" id="TIGR03083">
    <property type="entry name" value="maleylpyruvate isomerase family mycothiol-dependent enzyme"/>
    <property type="match status" value="1"/>
</dbReference>
<evidence type="ECO:0000313" key="2">
    <source>
        <dbReference type="EMBL" id="QVI21660.1"/>
    </source>
</evidence>
<evidence type="ECO:0000313" key="3">
    <source>
        <dbReference type="Proteomes" id="UP000683310"/>
    </source>
</evidence>